<evidence type="ECO:0000313" key="4">
    <source>
        <dbReference type="Proteomes" id="UP001219525"/>
    </source>
</evidence>
<feature type="compositionally biased region" description="Low complexity" evidence="1">
    <location>
        <begin position="291"/>
        <end position="304"/>
    </location>
</feature>
<protein>
    <recommendedName>
        <fullName evidence="5">Transmembrane protein</fullName>
    </recommendedName>
</protein>
<comment type="caution">
    <text evidence="3">The sequence shown here is derived from an EMBL/GenBank/DDBJ whole genome shotgun (WGS) entry which is preliminary data.</text>
</comment>
<feature type="region of interest" description="Disordered" evidence="1">
    <location>
        <begin position="291"/>
        <end position="317"/>
    </location>
</feature>
<name>A0AAD6XZR7_9AGAR</name>
<feature type="transmembrane region" description="Helical" evidence="2">
    <location>
        <begin position="321"/>
        <end position="340"/>
    </location>
</feature>
<keyword evidence="2" id="KW-1133">Transmembrane helix</keyword>
<sequence length="443" mass="47492">MSVIVDDRNISIKYNPEWTTLDLGTFIDFRATTSQPPVTGGEAQYTFNGTSVSVYGTFGPSADDGSENGTSMAFSVDGGDAATFTVPPRTTSATHHQLFYSSPVLSQGLHTLLIQSTQSGSDIFLDYLLYDAGQASTAGQRLFVDDNETVVEYSPGWQLNNSESCFMHTTHFSQSPESWVSLTFEGTLLQLFGPITPGPGGVAYSAHAVIDGGSPILLPTPHNLETSPNTSFNTELFATTSLSQGRHTINFTVSSDSAVPLFVDYFLIQSGGSSTAPATSIPTLAATTLSNTTSTTQISPSPTSRLSPKGPSGSDHQVAEIAGPMAAFLLVVLVIGVFIGRRWARRAQRSDVESSKRWHFLTRVFPRQSRRPQRQDPPHSPVMPVPFLADMPETKLANHPKSTLSLPSPAGAVQRNVVEGQDSDIGARSRLPLASRPPSYHAA</sequence>
<dbReference type="CDD" id="cd02795">
    <property type="entry name" value="CBM6-CBM35-CBM36_like"/>
    <property type="match status" value="1"/>
</dbReference>
<gene>
    <name evidence="3" type="ORF">GGX14DRAFT_700960</name>
</gene>
<feature type="region of interest" description="Disordered" evidence="1">
    <location>
        <begin position="364"/>
        <end position="443"/>
    </location>
</feature>
<evidence type="ECO:0000256" key="2">
    <source>
        <dbReference type="SAM" id="Phobius"/>
    </source>
</evidence>
<dbReference type="Proteomes" id="UP001219525">
    <property type="component" value="Unassembled WGS sequence"/>
</dbReference>
<dbReference type="AlphaFoldDB" id="A0AAD6XZR7"/>
<accession>A0AAD6XZR7</accession>
<evidence type="ECO:0008006" key="5">
    <source>
        <dbReference type="Google" id="ProtNLM"/>
    </source>
</evidence>
<dbReference type="EMBL" id="JARJCW010000100">
    <property type="protein sequence ID" value="KAJ7194223.1"/>
    <property type="molecule type" value="Genomic_DNA"/>
</dbReference>
<reference evidence="3" key="1">
    <citation type="submission" date="2023-03" db="EMBL/GenBank/DDBJ databases">
        <title>Massive genome expansion in bonnet fungi (Mycena s.s.) driven by repeated elements and novel gene families across ecological guilds.</title>
        <authorList>
            <consortium name="Lawrence Berkeley National Laboratory"/>
            <person name="Harder C.B."/>
            <person name="Miyauchi S."/>
            <person name="Viragh M."/>
            <person name="Kuo A."/>
            <person name="Thoen E."/>
            <person name="Andreopoulos B."/>
            <person name="Lu D."/>
            <person name="Skrede I."/>
            <person name="Drula E."/>
            <person name="Henrissat B."/>
            <person name="Morin E."/>
            <person name="Kohler A."/>
            <person name="Barry K."/>
            <person name="LaButti K."/>
            <person name="Morin E."/>
            <person name="Salamov A."/>
            <person name="Lipzen A."/>
            <person name="Mereny Z."/>
            <person name="Hegedus B."/>
            <person name="Baldrian P."/>
            <person name="Stursova M."/>
            <person name="Weitz H."/>
            <person name="Taylor A."/>
            <person name="Grigoriev I.V."/>
            <person name="Nagy L.G."/>
            <person name="Martin F."/>
            <person name="Kauserud H."/>
        </authorList>
    </citation>
    <scope>NUCLEOTIDE SEQUENCE</scope>
    <source>
        <strain evidence="3">9144</strain>
    </source>
</reference>
<keyword evidence="4" id="KW-1185">Reference proteome</keyword>
<dbReference type="Gene3D" id="2.60.120.260">
    <property type="entry name" value="Galactose-binding domain-like"/>
    <property type="match status" value="2"/>
</dbReference>
<proteinExistence type="predicted"/>
<evidence type="ECO:0000313" key="3">
    <source>
        <dbReference type="EMBL" id="KAJ7194223.1"/>
    </source>
</evidence>
<organism evidence="3 4">
    <name type="scientific">Mycena pura</name>
    <dbReference type="NCBI Taxonomy" id="153505"/>
    <lineage>
        <taxon>Eukaryota</taxon>
        <taxon>Fungi</taxon>
        <taxon>Dikarya</taxon>
        <taxon>Basidiomycota</taxon>
        <taxon>Agaricomycotina</taxon>
        <taxon>Agaricomycetes</taxon>
        <taxon>Agaricomycetidae</taxon>
        <taxon>Agaricales</taxon>
        <taxon>Marasmiineae</taxon>
        <taxon>Mycenaceae</taxon>
        <taxon>Mycena</taxon>
    </lineage>
</organism>
<keyword evidence="2" id="KW-0472">Membrane</keyword>
<evidence type="ECO:0000256" key="1">
    <source>
        <dbReference type="SAM" id="MobiDB-lite"/>
    </source>
</evidence>
<keyword evidence="2" id="KW-0812">Transmembrane</keyword>